<dbReference type="SMART" id="SM00900">
    <property type="entry name" value="FMN_bind"/>
    <property type="match status" value="1"/>
</dbReference>
<gene>
    <name evidence="8" type="primary">rsxG</name>
    <name evidence="6" type="synonym">rnfG</name>
    <name evidence="8" type="ORF">HER31_04435</name>
</gene>
<dbReference type="HAMAP" id="MF_00479">
    <property type="entry name" value="RsxG_RnfG"/>
    <property type="match status" value="1"/>
</dbReference>
<keyword evidence="3 6" id="KW-0285">Flavoprotein</keyword>
<evidence type="ECO:0000256" key="6">
    <source>
        <dbReference type="HAMAP-Rule" id="MF_00479"/>
    </source>
</evidence>
<dbReference type="NCBIfam" id="NF002519">
    <property type="entry name" value="PRK01908.1"/>
    <property type="match status" value="1"/>
</dbReference>
<protein>
    <recommendedName>
        <fullName evidence="6">Ion-translocating oxidoreductase complex subunit G</fullName>
        <ecNumber evidence="6">7.-.-.-</ecNumber>
    </recommendedName>
    <alternativeName>
        <fullName evidence="6">Rnf electron transport complex subunit G</fullName>
    </alternativeName>
</protein>
<accession>A0A6H1UDB7</accession>
<keyword evidence="4 6" id="KW-0288">FMN</keyword>
<dbReference type="PANTHER" id="PTHR36118">
    <property type="entry name" value="ION-TRANSLOCATING OXIDOREDUCTASE COMPLEX SUBUNIT G"/>
    <property type="match status" value="1"/>
</dbReference>
<comment type="subunit">
    <text evidence="6">The complex is composed of six subunits: RnfA, RnfB, RnfC, RnfD, RnfE and RnfG.</text>
</comment>
<dbReference type="GO" id="GO:0022900">
    <property type="term" value="P:electron transport chain"/>
    <property type="evidence" value="ECO:0007669"/>
    <property type="project" value="UniProtKB-UniRule"/>
</dbReference>
<dbReference type="Proteomes" id="UP000501602">
    <property type="component" value="Chromosome"/>
</dbReference>
<evidence type="ECO:0000256" key="5">
    <source>
        <dbReference type="ARBA" id="ARBA00022982"/>
    </source>
</evidence>
<dbReference type="InterPro" id="IPR010209">
    <property type="entry name" value="Ion_transpt_RnfG/RsxG"/>
</dbReference>
<evidence type="ECO:0000256" key="3">
    <source>
        <dbReference type="ARBA" id="ARBA00022630"/>
    </source>
</evidence>
<sequence>MIQSMKKNGLLLALFGLGAAGLVAITYEGTKAQIAEQKQQQLIATLAQIIPADRFDNEPHKACHQIVSEQYLGNDRPHQAFVATFGDAPVAMAIETTAPDGYNGEIEIIVGVDWQGNLLGVRTLQHNETPGLGDLIDTRRSDWVDSFVGYRLESENDSRFNVKRDGGDFDQFTGATITPRAYVKAVKNTLNYFNRNKDVIAAAPQCGAQS</sequence>
<keyword evidence="2 6" id="KW-0597">Phosphoprotein</keyword>
<dbReference type="EMBL" id="CP051180">
    <property type="protein sequence ID" value="QIZ76206.1"/>
    <property type="molecule type" value="Genomic_DNA"/>
</dbReference>
<keyword evidence="6" id="KW-0997">Cell inner membrane</keyword>
<dbReference type="Pfam" id="PF04205">
    <property type="entry name" value="FMN_bind"/>
    <property type="match status" value="1"/>
</dbReference>
<evidence type="ECO:0000313" key="8">
    <source>
        <dbReference type="EMBL" id="QIZ76206.1"/>
    </source>
</evidence>
<evidence type="ECO:0000256" key="1">
    <source>
        <dbReference type="ARBA" id="ARBA00022448"/>
    </source>
</evidence>
<keyword evidence="1 6" id="KW-0813">Transport</keyword>
<comment type="similarity">
    <text evidence="6">Belongs to the RnfG family.</text>
</comment>
<dbReference type="GO" id="GO:0005886">
    <property type="term" value="C:plasma membrane"/>
    <property type="evidence" value="ECO:0007669"/>
    <property type="project" value="UniProtKB-SubCell"/>
</dbReference>
<keyword evidence="9" id="KW-1185">Reference proteome</keyword>
<dbReference type="PIRSF" id="PIRSF006091">
    <property type="entry name" value="E_trnsport_RnfG"/>
    <property type="match status" value="1"/>
</dbReference>
<name>A0A6H1UDB7_9GAMM</name>
<dbReference type="InterPro" id="IPR007329">
    <property type="entry name" value="FMN-bd"/>
</dbReference>
<dbReference type="GO" id="GO:0010181">
    <property type="term" value="F:FMN binding"/>
    <property type="evidence" value="ECO:0007669"/>
    <property type="project" value="InterPro"/>
</dbReference>
<evidence type="ECO:0000256" key="2">
    <source>
        <dbReference type="ARBA" id="ARBA00022553"/>
    </source>
</evidence>
<keyword evidence="6" id="KW-0472">Membrane</keyword>
<feature type="domain" description="FMN-binding" evidence="7">
    <location>
        <begin position="101"/>
        <end position="193"/>
    </location>
</feature>
<proteinExistence type="inferred from homology"/>
<keyword evidence="6" id="KW-1278">Translocase</keyword>
<organism evidence="8 9">
    <name type="scientific">Ferrimonas lipolytica</name>
    <dbReference type="NCBI Taxonomy" id="2724191"/>
    <lineage>
        <taxon>Bacteria</taxon>
        <taxon>Pseudomonadati</taxon>
        <taxon>Pseudomonadota</taxon>
        <taxon>Gammaproteobacteria</taxon>
        <taxon>Alteromonadales</taxon>
        <taxon>Ferrimonadaceae</taxon>
        <taxon>Ferrimonas</taxon>
    </lineage>
</organism>
<dbReference type="EC" id="7.-.-.-" evidence="6"/>
<dbReference type="GO" id="GO:0009055">
    <property type="term" value="F:electron transfer activity"/>
    <property type="evidence" value="ECO:0007669"/>
    <property type="project" value="InterPro"/>
</dbReference>
<comment type="subcellular location">
    <subcellularLocation>
        <location evidence="6">Cell inner membrane</location>
        <topology evidence="6">Single-pass membrane protein</topology>
    </subcellularLocation>
</comment>
<comment type="cofactor">
    <cofactor evidence="6">
        <name>FMN</name>
        <dbReference type="ChEBI" id="CHEBI:58210"/>
    </cofactor>
</comment>
<keyword evidence="5 6" id="KW-0249">Electron transport</keyword>
<keyword evidence="6" id="KW-1003">Cell membrane</keyword>
<keyword evidence="6" id="KW-0812">Transmembrane</keyword>
<dbReference type="PANTHER" id="PTHR36118:SF1">
    <property type="entry name" value="ION-TRANSLOCATING OXIDOREDUCTASE COMPLEX SUBUNIT G"/>
    <property type="match status" value="1"/>
</dbReference>
<comment type="function">
    <text evidence="6">Part of a membrane-bound complex that couples electron transfer with translocation of ions across the membrane.</text>
</comment>
<dbReference type="KEGG" id="fes:HER31_04435"/>
<keyword evidence="6" id="KW-1133">Transmembrane helix</keyword>
<evidence type="ECO:0000313" key="9">
    <source>
        <dbReference type="Proteomes" id="UP000501602"/>
    </source>
</evidence>
<dbReference type="NCBIfam" id="TIGR01947">
    <property type="entry name" value="rnfG"/>
    <property type="match status" value="1"/>
</dbReference>
<feature type="modified residue" description="FMN phosphoryl threonine" evidence="6">
    <location>
        <position position="176"/>
    </location>
</feature>
<dbReference type="RefSeq" id="WP_168659466.1">
    <property type="nucleotide sequence ID" value="NZ_CP051180.1"/>
</dbReference>
<evidence type="ECO:0000256" key="4">
    <source>
        <dbReference type="ARBA" id="ARBA00022643"/>
    </source>
</evidence>
<dbReference type="AlphaFoldDB" id="A0A6H1UDB7"/>
<evidence type="ECO:0000259" key="7">
    <source>
        <dbReference type="SMART" id="SM00900"/>
    </source>
</evidence>
<reference evidence="8 9" key="1">
    <citation type="submission" date="2020-04" db="EMBL/GenBank/DDBJ databases">
        <title>Ferrimonas sp. S7 isolated from sea water.</title>
        <authorList>
            <person name="Bae S.S."/>
            <person name="Baek K."/>
        </authorList>
    </citation>
    <scope>NUCLEOTIDE SEQUENCE [LARGE SCALE GENOMIC DNA]</scope>
    <source>
        <strain evidence="8 9">S7</strain>
    </source>
</reference>